<sequence>MVQLLKAIALQVCVQLAGRITDVGSTPYGLVKPILKKMTLKQLAIVETNSPTVMPESDEVWGLLIEKDFPDRPIHGGTKQELVIGELTDMPNRALYKKYIEERDIFRASSAQRLRKMTEKLRKEKSKNSITPIPSIIRTTPIRRNYNGDPLLRYSSSSRSPKTILGKAMKDIQQRKLMFGNNRRPTYDAYTEFRKRPPPSSSPLMPRLKLLHQKEQAVPKASVQSAQPPRLSSPPSGHQTSPKKRPGEPVIFLPKKKMPPRAPRIPPELKQDIKQQPHSPKGALKPKVKLSIFH</sequence>
<evidence type="ECO:0000256" key="1">
    <source>
        <dbReference type="SAM" id="MobiDB-lite"/>
    </source>
</evidence>
<accession>A0A0L0P644</accession>
<dbReference type="PANTHER" id="PTHR15141">
    <property type="entry name" value="TRANSCRIPTION ELONGATION FACTOR B POLYPEPTIDE 3"/>
    <property type="match status" value="1"/>
</dbReference>
<gene>
    <name evidence="2" type="ORF">QG37_01102</name>
</gene>
<name>A0A0L0P644_CANAR</name>
<organism evidence="2 3">
    <name type="scientific">Candidozyma auris</name>
    <name type="common">Yeast</name>
    <name type="synonym">Candida auris</name>
    <dbReference type="NCBI Taxonomy" id="498019"/>
    <lineage>
        <taxon>Eukaryota</taxon>
        <taxon>Fungi</taxon>
        <taxon>Dikarya</taxon>
        <taxon>Ascomycota</taxon>
        <taxon>Saccharomycotina</taxon>
        <taxon>Pichiomycetes</taxon>
        <taxon>Metschnikowiaceae</taxon>
        <taxon>Candidozyma</taxon>
    </lineage>
</organism>
<dbReference type="InterPro" id="IPR051870">
    <property type="entry name" value="Elongin-A_domain"/>
</dbReference>
<dbReference type="InterPro" id="IPR010684">
    <property type="entry name" value="RNA_pol_II_trans_fac_SIII_A"/>
</dbReference>
<dbReference type="GO" id="GO:0006368">
    <property type="term" value="P:transcription elongation by RNA polymerase II"/>
    <property type="evidence" value="ECO:0007669"/>
    <property type="project" value="InterPro"/>
</dbReference>
<comment type="caution">
    <text evidence="2">The sequence shown here is derived from an EMBL/GenBank/DDBJ whole genome shotgun (WGS) entry which is preliminary data.</text>
</comment>
<dbReference type="Proteomes" id="UP000037122">
    <property type="component" value="Unassembled WGS sequence"/>
</dbReference>
<dbReference type="VEuPathDB" id="FungiDB:CJJ09_004376"/>
<protein>
    <recommendedName>
        <fullName evidence="4">Elongin-A</fullName>
    </recommendedName>
</protein>
<dbReference type="Pfam" id="PF06881">
    <property type="entry name" value="Elongin_A"/>
    <property type="match status" value="1"/>
</dbReference>
<dbReference type="VEuPathDB" id="FungiDB:QG37_01102"/>
<feature type="region of interest" description="Disordered" evidence="1">
    <location>
        <begin position="214"/>
        <end position="294"/>
    </location>
</feature>
<reference evidence="3" key="1">
    <citation type="journal article" date="2015" name="BMC Genomics">
        <title>Draft genome of a commonly misdiagnosed multidrug resistant pathogen Candida auris.</title>
        <authorList>
            <person name="Chatterjee S."/>
            <person name="Alampalli S.V."/>
            <person name="Nageshan R.K."/>
            <person name="Chettiar S.T."/>
            <person name="Joshi S."/>
            <person name="Tatu U.S."/>
        </authorList>
    </citation>
    <scope>NUCLEOTIDE SEQUENCE [LARGE SCALE GENOMIC DNA]</scope>
    <source>
        <strain evidence="3">6684</strain>
    </source>
</reference>
<evidence type="ECO:0000313" key="3">
    <source>
        <dbReference type="Proteomes" id="UP000037122"/>
    </source>
</evidence>
<dbReference type="VEuPathDB" id="FungiDB:CJJ07_003108"/>
<dbReference type="AlphaFoldDB" id="A0A0L0P644"/>
<evidence type="ECO:0008006" key="4">
    <source>
        <dbReference type="Google" id="ProtNLM"/>
    </source>
</evidence>
<dbReference type="EMBL" id="LGST01000008">
    <property type="protein sequence ID" value="KNE01764.1"/>
    <property type="molecule type" value="Genomic_DNA"/>
</dbReference>
<dbReference type="VEuPathDB" id="FungiDB:CJI96_0003770"/>
<dbReference type="VEuPathDB" id="FungiDB:CJI97_005063"/>
<dbReference type="GO" id="GO:0070449">
    <property type="term" value="C:elongin complex"/>
    <property type="evidence" value="ECO:0007669"/>
    <property type="project" value="InterPro"/>
</dbReference>
<dbReference type="PANTHER" id="PTHR15141:SF76">
    <property type="entry name" value="TRANSCRIPTION ELONGATION FACTOR B POLYPEPTIDE 3"/>
    <property type="match status" value="1"/>
</dbReference>
<evidence type="ECO:0000313" key="2">
    <source>
        <dbReference type="EMBL" id="KNE01764.1"/>
    </source>
</evidence>
<dbReference type="Gene3D" id="6.10.250.3180">
    <property type="match status" value="1"/>
</dbReference>
<proteinExistence type="predicted"/>
<dbReference type="VEuPathDB" id="FungiDB:B9J08_004980"/>